<evidence type="ECO:0000259" key="3">
    <source>
        <dbReference type="Pfam" id="PF13458"/>
    </source>
</evidence>
<dbReference type="InterPro" id="IPR028081">
    <property type="entry name" value="Leu-bd"/>
</dbReference>
<proteinExistence type="inferred from homology"/>
<dbReference type="InterPro" id="IPR028082">
    <property type="entry name" value="Peripla_BP_I"/>
</dbReference>
<feature type="domain" description="Leucine-binding protein" evidence="3">
    <location>
        <begin position="388"/>
        <end position="719"/>
    </location>
</feature>
<keyword evidence="5" id="KW-1185">Reference proteome</keyword>
<dbReference type="InterPro" id="IPR011990">
    <property type="entry name" value="TPR-like_helical_dom_sf"/>
</dbReference>
<dbReference type="Gene3D" id="3.40.50.2300">
    <property type="match status" value="2"/>
</dbReference>
<dbReference type="PANTHER" id="PTHR30483">
    <property type="entry name" value="LEUCINE-SPECIFIC-BINDING PROTEIN"/>
    <property type="match status" value="1"/>
</dbReference>
<sequence>MLDRTASTMTIKNRCIFRGISVIMIATVMFNCGTTKVPKKELTDFQSGINTVEDEEKLKFVAKYIASHPTSSIKDELLFIQGQILLESNKSEEALHIFSQLTQHYPLSRRLFEAEFGKAQALNNLDKAGEARMTITSLLKKINVLTRGLQRKDKHLITNKKSINHQLAITKTPDFIIKVRLLYADLLIIEKKYQDALFQLRLLTRGATKKTDRPGLDNEINYKKAVCYHAILEIDQALELLAKNIIRVERSKVSELKNIRSFLLIGTILRSIGNPLRAIDYYLQALQLQITDEDRLTLTTNIETTINENLKEPELVALFHQHKGSYPSNRAVFKLLQYYDHHQLNAEAIKFAQEALPFTTSEDEKLKVQAYLDRLLIKTSVDRSCLSFIGPLSGEFAPLGREIVRGARLAIAEYNQNISLISRKVHLIEEDSAGDPTRIADVVERLVKTEKTMAIIGPVLSKTVEAIAAETQEYQIVAFTPSTTESSIPALSNYIFRNSITNEQQIKALVDYAMDKKACKRFAIFYPMTRYGDALQKLFIDYVSIRGGRLLVSKSYPHNTNDFSGLLTPYKDIPIEALFIPDYANRVAQIAPQLAFHDIFPGIILGTNMLNSNDLIQLGGKYVENIIFTDDFFLESNSFILKDFIELYHGTFGLIPTRYAAQSFDTTKIILSLLNQGVQTRESLRQKLGELTQFNGVTGVLAIDHTGEVKRTVRILTVHKGLIIQLE</sequence>
<evidence type="ECO:0000256" key="1">
    <source>
        <dbReference type="ARBA" id="ARBA00010062"/>
    </source>
</evidence>
<comment type="caution">
    <text evidence="4">The sequence shown here is derived from an EMBL/GenBank/DDBJ whole genome shotgun (WGS) entry which is preliminary data.</text>
</comment>
<keyword evidence="2" id="KW-0732">Signal</keyword>
<name>A0ABV6Z199_UNCC1</name>
<accession>A0ABV6Z199</accession>
<protein>
    <submittedName>
        <fullName evidence="4">ABC transporter substrate-binding protein</fullName>
    </submittedName>
</protein>
<gene>
    <name evidence="4" type="ORF">ACFL27_18710</name>
</gene>
<dbReference type="InterPro" id="IPR051010">
    <property type="entry name" value="BCAA_transport"/>
</dbReference>
<dbReference type="SUPFAM" id="SSF53822">
    <property type="entry name" value="Periplasmic binding protein-like I"/>
    <property type="match status" value="1"/>
</dbReference>
<dbReference type="Gene3D" id="1.25.40.10">
    <property type="entry name" value="Tetratricopeptide repeat domain"/>
    <property type="match status" value="2"/>
</dbReference>
<evidence type="ECO:0000313" key="4">
    <source>
        <dbReference type="EMBL" id="MFC1852232.1"/>
    </source>
</evidence>
<dbReference type="Proteomes" id="UP001594351">
    <property type="component" value="Unassembled WGS sequence"/>
</dbReference>
<dbReference type="SUPFAM" id="SSF48452">
    <property type="entry name" value="TPR-like"/>
    <property type="match status" value="1"/>
</dbReference>
<dbReference type="PANTHER" id="PTHR30483:SF6">
    <property type="entry name" value="PERIPLASMIC BINDING PROTEIN OF ABC TRANSPORTER FOR NATURAL AMINO ACIDS"/>
    <property type="match status" value="1"/>
</dbReference>
<dbReference type="Pfam" id="PF13458">
    <property type="entry name" value="Peripla_BP_6"/>
    <property type="match status" value="1"/>
</dbReference>
<dbReference type="EMBL" id="JBHPBY010000285">
    <property type="protein sequence ID" value="MFC1852232.1"/>
    <property type="molecule type" value="Genomic_DNA"/>
</dbReference>
<evidence type="ECO:0000313" key="5">
    <source>
        <dbReference type="Proteomes" id="UP001594351"/>
    </source>
</evidence>
<reference evidence="4 5" key="1">
    <citation type="submission" date="2024-09" db="EMBL/GenBank/DDBJ databases">
        <title>Laminarin stimulates single cell rates of sulfate reduction while oxygen inhibits transcriptomic activity in coastal marine sediment.</title>
        <authorList>
            <person name="Lindsay M."/>
            <person name="Orcutt B."/>
            <person name="Emerson D."/>
            <person name="Stepanauskas R."/>
            <person name="D'Angelo T."/>
        </authorList>
    </citation>
    <scope>NUCLEOTIDE SEQUENCE [LARGE SCALE GENOMIC DNA]</scope>
    <source>
        <strain evidence="4">SAG AM-311-K15</strain>
    </source>
</reference>
<evidence type="ECO:0000256" key="2">
    <source>
        <dbReference type="ARBA" id="ARBA00022729"/>
    </source>
</evidence>
<comment type="similarity">
    <text evidence="1">Belongs to the leucine-binding protein family.</text>
</comment>
<organism evidence="4 5">
    <name type="scientific">candidate division CSSED10-310 bacterium</name>
    <dbReference type="NCBI Taxonomy" id="2855610"/>
    <lineage>
        <taxon>Bacteria</taxon>
        <taxon>Bacteria division CSSED10-310</taxon>
    </lineage>
</organism>